<dbReference type="Proteomes" id="UP001163152">
    <property type="component" value="Chromosome"/>
</dbReference>
<dbReference type="PANTHER" id="PTHR30085">
    <property type="entry name" value="AMINO ACID ABC TRANSPORTER PERMEASE"/>
    <property type="match status" value="1"/>
</dbReference>
<dbReference type="Gene3D" id="3.40.190.10">
    <property type="entry name" value="Periplasmic binding protein-like II"/>
    <property type="match status" value="2"/>
</dbReference>
<evidence type="ECO:0000256" key="3">
    <source>
        <dbReference type="ARBA" id="ARBA00022729"/>
    </source>
</evidence>
<feature type="domain" description="Solute-binding protein family 3/N-terminal" evidence="7">
    <location>
        <begin position="56"/>
        <end position="287"/>
    </location>
</feature>
<dbReference type="EMBL" id="CP113797">
    <property type="protein sequence ID" value="WAL62585.1"/>
    <property type="molecule type" value="Genomic_DNA"/>
</dbReference>
<dbReference type="PROSITE" id="PS01039">
    <property type="entry name" value="SBP_BACTERIAL_3"/>
    <property type="match status" value="1"/>
</dbReference>
<keyword evidence="9" id="KW-1185">Reference proteome</keyword>
<feature type="region of interest" description="Disordered" evidence="5">
    <location>
        <begin position="24"/>
        <end position="46"/>
    </location>
</feature>
<dbReference type="CDD" id="cd13692">
    <property type="entry name" value="PBP2_BztA"/>
    <property type="match status" value="1"/>
</dbReference>
<name>A0A9E9CCC9_9CYAN</name>
<evidence type="ECO:0000256" key="2">
    <source>
        <dbReference type="ARBA" id="ARBA00022448"/>
    </source>
</evidence>
<dbReference type="GO" id="GO:0006865">
    <property type="term" value="P:amino acid transport"/>
    <property type="evidence" value="ECO:0007669"/>
    <property type="project" value="TreeGrafter"/>
</dbReference>
<evidence type="ECO:0000256" key="6">
    <source>
        <dbReference type="SAM" id="SignalP"/>
    </source>
</evidence>
<keyword evidence="2" id="KW-0813">Transport</keyword>
<evidence type="ECO:0000313" key="9">
    <source>
        <dbReference type="Proteomes" id="UP001163152"/>
    </source>
</evidence>
<dbReference type="AlphaFoldDB" id="A0A9E9CCC9"/>
<dbReference type="SUPFAM" id="SSF53850">
    <property type="entry name" value="Periplasmic binding protein-like II"/>
    <property type="match status" value="1"/>
</dbReference>
<dbReference type="InterPro" id="IPR018313">
    <property type="entry name" value="SBP_3_CS"/>
</dbReference>
<reference evidence="8" key="1">
    <citation type="submission" date="2022-12" db="EMBL/GenBank/DDBJ databases">
        <title>Polyphasic identification of a Novel Hot-Spring Cyanobacterium Ocullathermofonsia sinensis gen nov. sp. nov. and Genomic Insights on its Adaptations to the Thermal Habitat.</title>
        <authorList>
            <person name="Daroch M."/>
            <person name="Tang J."/>
            <person name="Jiang Y."/>
        </authorList>
    </citation>
    <scope>NUCLEOTIDE SEQUENCE</scope>
    <source>
        <strain evidence="8">PKUAC-SCTA174</strain>
    </source>
</reference>
<dbReference type="InterPro" id="IPR051455">
    <property type="entry name" value="Bact_solute-bind_prot3"/>
</dbReference>
<evidence type="ECO:0000256" key="4">
    <source>
        <dbReference type="RuleBase" id="RU003744"/>
    </source>
</evidence>
<dbReference type="SMART" id="SM00062">
    <property type="entry name" value="PBPb"/>
    <property type="match status" value="1"/>
</dbReference>
<dbReference type="PANTHER" id="PTHR30085:SF7">
    <property type="entry name" value="AMINO-ACID ABC TRANSPORTER-BINDING PROTEIN YHDW-RELATED"/>
    <property type="match status" value="1"/>
</dbReference>
<feature type="chain" id="PRO_5038543786" evidence="6">
    <location>
        <begin position="21"/>
        <end position="362"/>
    </location>
</feature>
<organism evidence="8 9">
    <name type="scientific">Thermocoleostomius sinensis A174</name>
    <dbReference type="NCBI Taxonomy" id="2016057"/>
    <lineage>
        <taxon>Bacteria</taxon>
        <taxon>Bacillati</taxon>
        <taxon>Cyanobacteriota</taxon>
        <taxon>Cyanophyceae</taxon>
        <taxon>Oculatellales</taxon>
        <taxon>Oculatellaceae</taxon>
        <taxon>Thermocoleostomius</taxon>
    </lineage>
</organism>
<dbReference type="Pfam" id="PF00497">
    <property type="entry name" value="SBP_bac_3"/>
    <property type="match status" value="1"/>
</dbReference>
<dbReference type="PROSITE" id="PS51257">
    <property type="entry name" value="PROKAR_LIPOPROTEIN"/>
    <property type="match status" value="1"/>
</dbReference>
<sequence>MQKRGSLLLAVALSVVTISACNSPTASNTAGSGSETTTTATTGGASRLDTVKSRGTLVCGVEGSIPGFSFVDSSGNYSGLDVDVCKAVAAAVLGDAEKVEYRNLDSTERFTALSGGEVDMLSRNTTWTSSRDAAGGNGLEFAPTTFFDGQGIMVRTDSGITDLEGFEGKSICVETGTTTELNLADRMRELGVTYNEVKFQDSDATYAAYAEGRCEGVTSDRSQLAARRTTLPNPDEHVLLDVVMSKEPLGPVTTNGDSQWYDAVKWVTFGLIQAEEFGITQANVQQQLQSENPEIRRFLGVEGDLGTQLGLPNDFMVKVIEAVGNYGEIYERNVGEGSELNLERGQNQLWTEGGLMYSPPFR</sequence>
<evidence type="ECO:0000313" key="8">
    <source>
        <dbReference type="EMBL" id="WAL62585.1"/>
    </source>
</evidence>
<dbReference type="RefSeq" id="WP_268612925.1">
    <property type="nucleotide sequence ID" value="NZ_CP113797.1"/>
</dbReference>
<proteinExistence type="inferred from homology"/>
<protein>
    <submittedName>
        <fullName evidence="8">Amino acid ABC transporter substrate-binding protein</fullName>
    </submittedName>
</protein>
<dbReference type="InterPro" id="IPR001638">
    <property type="entry name" value="Solute-binding_3/MltF_N"/>
</dbReference>
<keyword evidence="3 6" id="KW-0732">Signal</keyword>
<evidence type="ECO:0000256" key="5">
    <source>
        <dbReference type="SAM" id="MobiDB-lite"/>
    </source>
</evidence>
<evidence type="ECO:0000259" key="7">
    <source>
        <dbReference type="SMART" id="SM00062"/>
    </source>
</evidence>
<evidence type="ECO:0000256" key="1">
    <source>
        <dbReference type="ARBA" id="ARBA00010333"/>
    </source>
</evidence>
<accession>A0A9E9CCC9</accession>
<dbReference type="KEGG" id="tsin:OXH18_11505"/>
<gene>
    <name evidence="8" type="ORF">OXH18_11505</name>
</gene>
<comment type="similarity">
    <text evidence="1 4">Belongs to the bacterial solute-binding protein 3 family.</text>
</comment>
<feature type="signal peptide" evidence="6">
    <location>
        <begin position="1"/>
        <end position="20"/>
    </location>
</feature>